<keyword evidence="8" id="KW-0378">Hydrolase</keyword>
<evidence type="ECO:0000256" key="16">
    <source>
        <dbReference type="SAM" id="SignalP"/>
    </source>
</evidence>
<evidence type="ECO:0000256" key="6">
    <source>
        <dbReference type="ARBA" id="ARBA00022670"/>
    </source>
</evidence>
<dbReference type="InterPro" id="IPR001967">
    <property type="entry name" value="Peptidase_S11_N"/>
</dbReference>
<evidence type="ECO:0000256" key="5">
    <source>
        <dbReference type="ARBA" id="ARBA00022645"/>
    </source>
</evidence>
<dbReference type="InterPro" id="IPR012338">
    <property type="entry name" value="Beta-lactam/transpept-like"/>
</dbReference>
<keyword evidence="19" id="KW-1185">Reference proteome</keyword>
<evidence type="ECO:0000256" key="1">
    <source>
        <dbReference type="ARBA" id="ARBA00003217"/>
    </source>
</evidence>
<dbReference type="PANTHER" id="PTHR21581:SF6">
    <property type="entry name" value="TRAFFICKING PROTEIN PARTICLE COMPLEX SUBUNIT 12"/>
    <property type="match status" value="1"/>
</dbReference>
<keyword evidence="9" id="KW-0133">Cell shape</keyword>
<dbReference type="GO" id="GO:0008360">
    <property type="term" value="P:regulation of cell shape"/>
    <property type="evidence" value="ECO:0007669"/>
    <property type="project" value="UniProtKB-KW"/>
</dbReference>
<dbReference type="Gene3D" id="2.60.410.10">
    <property type="entry name" value="D-Ala-D-Ala carboxypeptidase, C-terminal domain"/>
    <property type="match status" value="1"/>
</dbReference>
<evidence type="ECO:0000256" key="7">
    <source>
        <dbReference type="ARBA" id="ARBA00022729"/>
    </source>
</evidence>
<dbReference type="SUPFAM" id="SSF69189">
    <property type="entry name" value="Penicillin-binding protein associated domain"/>
    <property type="match status" value="1"/>
</dbReference>
<evidence type="ECO:0000259" key="17">
    <source>
        <dbReference type="SMART" id="SM00936"/>
    </source>
</evidence>
<comment type="caution">
    <text evidence="18">The sequence shown here is derived from an EMBL/GenBank/DDBJ whole genome shotgun (WGS) entry which is preliminary data.</text>
</comment>
<keyword evidence="7 16" id="KW-0732">Signal</keyword>
<name>A0A6I4VP44_9BACL</name>
<evidence type="ECO:0000256" key="10">
    <source>
        <dbReference type="ARBA" id="ARBA00022984"/>
    </source>
</evidence>
<evidence type="ECO:0000256" key="11">
    <source>
        <dbReference type="ARBA" id="ARBA00023316"/>
    </source>
</evidence>
<evidence type="ECO:0000256" key="8">
    <source>
        <dbReference type="ARBA" id="ARBA00022801"/>
    </source>
</evidence>
<feature type="active site" evidence="13">
    <location>
        <position position="124"/>
    </location>
</feature>
<dbReference type="GO" id="GO:0009002">
    <property type="term" value="F:serine-type D-Ala-D-Ala carboxypeptidase activity"/>
    <property type="evidence" value="ECO:0007669"/>
    <property type="project" value="UniProtKB-EC"/>
</dbReference>
<organism evidence="18 19">
    <name type="scientific">Shimazuella alba</name>
    <dbReference type="NCBI Taxonomy" id="2690964"/>
    <lineage>
        <taxon>Bacteria</taxon>
        <taxon>Bacillati</taxon>
        <taxon>Bacillota</taxon>
        <taxon>Bacilli</taxon>
        <taxon>Bacillales</taxon>
        <taxon>Thermoactinomycetaceae</taxon>
        <taxon>Shimazuella</taxon>
    </lineage>
</organism>
<dbReference type="Pfam" id="PF00768">
    <property type="entry name" value="Peptidase_S11"/>
    <property type="match status" value="1"/>
</dbReference>
<evidence type="ECO:0000256" key="15">
    <source>
        <dbReference type="RuleBase" id="RU004016"/>
    </source>
</evidence>
<dbReference type="GO" id="GO:0071555">
    <property type="term" value="P:cell wall organization"/>
    <property type="evidence" value="ECO:0007669"/>
    <property type="project" value="UniProtKB-KW"/>
</dbReference>
<dbReference type="PANTHER" id="PTHR21581">
    <property type="entry name" value="D-ALANYL-D-ALANINE CARBOXYPEPTIDASE"/>
    <property type="match status" value="1"/>
</dbReference>
<dbReference type="UniPathway" id="UPA00219"/>
<dbReference type="InterPro" id="IPR037167">
    <property type="entry name" value="Peptidase_S11_C_sf"/>
</dbReference>
<feature type="active site" description="Proton acceptor" evidence="13">
    <location>
        <position position="67"/>
    </location>
</feature>
<evidence type="ECO:0000313" key="18">
    <source>
        <dbReference type="EMBL" id="MXQ52181.1"/>
    </source>
</evidence>
<feature type="chain" id="PRO_5026081676" description="serine-type D-Ala-D-Ala carboxypeptidase" evidence="16">
    <location>
        <begin position="26"/>
        <end position="386"/>
    </location>
</feature>
<dbReference type="Pfam" id="PF07943">
    <property type="entry name" value="PBP5_C"/>
    <property type="match status" value="1"/>
</dbReference>
<dbReference type="GO" id="GO:0009252">
    <property type="term" value="P:peptidoglycan biosynthetic process"/>
    <property type="evidence" value="ECO:0007669"/>
    <property type="project" value="UniProtKB-UniPathway"/>
</dbReference>
<dbReference type="EMBL" id="WUUL01000001">
    <property type="protein sequence ID" value="MXQ52181.1"/>
    <property type="molecule type" value="Genomic_DNA"/>
</dbReference>
<dbReference type="InterPro" id="IPR012907">
    <property type="entry name" value="Peptidase_S11_C"/>
</dbReference>
<dbReference type="EC" id="3.4.16.4" evidence="4"/>
<accession>A0A6I4VP44</accession>
<keyword evidence="11" id="KW-0961">Cell wall biogenesis/degradation</keyword>
<protein>
    <recommendedName>
        <fullName evidence="4">serine-type D-Ala-D-Ala carboxypeptidase</fullName>
        <ecNumber evidence="4">3.4.16.4</ecNumber>
    </recommendedName>
</protein>
<dbReference type="Proteomes" id="UP000430692">
    <property type="component" value="Unassembled WGS sequence"/>
</dbReference>
<reference evidence="18 19" key="1">
    <citation type="submission" date="2019-12" db="EMBL/GenBank/DDBJ databases">
        <title>Whole-genome analyses of novel actinobacteria.</title>
        <authorList>
            <person name="Sahin N."/>
            <person name="Saygin H."/>
        </authorList>
    </citation>
    <scope>NUCLEOTIDE SEQUENCE [LARGE SCALE GENOMIC DNA]</scope>
    <source>
        <strain evidence="18 19">KC615</strain>
    </source>
</reference>
<feature type="binding site" evidence="14">
    <location>
        <position position="230"/>
    </location>
    <ligand>
        <name>substrate</name>
    </ligand>
</feature>
<evidence type="ECO:0000313" key="19">
    <source>
        <dbReference type="Proteomes" id="UP000430692"/>
    </source>
</evidence>
<feature type="domain" description="Peptidase S11 D-Ala-D-Ala carboxypeptidase A C-terminal" evidence="17">
    <location>
        <begin position="280"/>
        <end position="370"/>
    </location>
</feature>
<keyword evidence="5 18" id="KW-0121">Carboxypeptidase</keyword>
<evidence type="ECO:0000256" key="2">
    <source>
        <dbReference type="ARBA" id="ARBA00004752"/>
    </source>
</evidence>
<dbReference type="InterPro" id="IPR018044">
    <property type="entry name" value="Peptidase_S11"/>
</dbReference>
<dbReference type="Gene3D" id="3.40.710.10">
    <property type="entry name" value="DD-peptidase/beta-lactamase superfamily"/>
    <property type="match status" value="1"/>
</dbReference>
<gene>
    <name evidence="18" type="ORF">GSM42_00140</name>
</gene>
<proteinExistence type="inferred from homology"/>
<dbReference type="SUPFAM" id="SSF56601">
    <property type="entry name" value="beta-lactamase/transpeptidase-like"/>
    <property type="match status" value="1"/>
</dbReference>
<sequence length="386" mass="42867">MWKRFSILISVFCLGIVSIPAAVFAGPDSSSDLAPNARSAVLLDADTGAVIFEKNGHDKLPPASITKVMTMLLIMEAIERGQLKWNDQVSVSENAASKGGSQIFLEPGEQMSVRDMLKGIAVGSANDASAAMAEKLGGSEQQFAEMMNTRAKELGMNDTKFQNSNGLPVPDHYSSAHDIAIMSRELLKHPEITKFTGLYQDYLRQGSKKPFWLVNTNKLVRFYPGLDGLKTGFTDEARFCLTATAKRDHFRVIAVVMGEPDTKVRNAEVSQMLDYAFAQFTNRLFYKKGEVIAKVRVEKGDPEYITIRAHHPISMMMKKGENPNGIRKVIKWRSLQVPIKKGQVLGTMEFHKEGRKVAELELVSSSNIGRAGFWTSIKKVLEDTLF</sequence>
<keyword evidence="10" id="KW-0573">Peptidoglycan synthesis</keyword>
<evidence type="ECO:0000256" key="14">
    <source>
        <dbReference type="PIRSR" id="PIRSR618044-2"/>
    </source>
</evidence>
<dbReference type="GO" id="GO:0006508">
    <property type="term" value="P:proteolysis"/>
    <property type="evidence" value="ECO:0007669"/>
    <property type="project" value="UniProtKB-KW"/>
</dbReference>
<dbReference type="RefSeq" id="WP_160799236.1">
    <property type="nucleotide sequence ID" value="NZ_WUUL01000001.1"/>
</dbReference>
<feature type="active site" description="Acyl-ester intermediate" evidence="13">
    <location>
        <position position="64"/>
    </location>
</feature>
<comment type="similarity">
    <text evidence="3 15">Belongs to the peptidase S11 family.</text>
</comment>
<evidence type="ECO:0000256" key="3">
    <source>
        <dbReference type="ARBA" id="ARBA00007164"/>
    </source>
</evidence>
<evidence type="ECO:0000256" key="12">
    <source>
        <dbReference type="ARBA" id="ARBA00034000"/>
    </source>
</evidence>
<keyword evidence="6" id="KW-0645">Protease</keyword>
<evidence type="ECO:0000256" key="9">
    <source>
        <dbReference type="ARBA" id="ARBA00022960"/>
    </source>
</evidence>
<dbReference type="SMART" id="SM00936">
    <property type="entry name" value="PBP5_C"/>
    <property type="match status" value="1"/>
</dbReference>
<comment type="function">
    <text evidence="1">Removes C-terminal D-alanyl residues from sugar-peptide cell wall precursors.</text>
</comment>
<dbReference type="InterPro" id="IPR015956">
    <property type="entry name" value="Peniciliin-bd_prot_C_sf"/>
</dbReference>
<dbReference type="PRINTS" id="PR00725">
    <property type="entry name" value="DADACBPTASE1"/>
</dbReference>
<dbReference type="AlphaFoldDB" id="A0A6I4VP44"/>
<feature type="signal peptide" evidence="16">
    <location>
        <begin position="1"/>
        <end position="25"/>
    </location>
</feature>
<comment type="catalytic activity">
    <reaction evidence="12">
        <text>Preferential cleavage: (Ac)2-L-Lys-D-Ala-|-D-Ala. Also transpeptidation of peptidyl-alanyl moieties that are N-acyl substituents of D-alanine.</text>
        <dbReference type="EC" id="3.4.16.4"/>
    </reaction>
</comment>
<evidence type="ECO:0000256" key="13">
    <source>
        <dbReference type="PIRSR" id="PIRSR618044-1"/>
    </source>
</evidence>
<evidence type="ECO:0000256" key="4">
    <source>
        <dbReference type="ARBA" id="ARBA00012448"/>
    </source>
</evidence>
<comment type="pathway">
    <text evidence="2">Cell wall biogenesis; peptidoglycan biosynthesis.</text>
</comment>